<keyword evidence="1" id="KW-0175">Coiled coil</keyword>
<feature type="compositionally biased region" description="Basic and acidic residues" evidence="2">
    <location>
        <begin position="77"/>
        <end position="90"/>
    </location>
</feature>
<feature type="region of interest" description="Disordered" evidence="2">
    <location>
        <begin position="278"/>
        <end position="315"/>
    </location>
</feature>
<accession>A0A0K2SWF3</accession>
<proteinExistence type="predicted"/>
<name>A0A0K2SWF3_LEPSM</name>
<protein>
    <submittedName>
        <fullName evidence="3">Uncharacterized protein</fullName>
    </submittedName>
</protein>
<reference evidence="3" key="1">
    <citation type="submission" date="2014-05" db="EMBL/GenBank/DDBJ databases">
        <authorList>
            <person name="Chronopoulou M."/>
        </authorList>
    </citation>
    <scope>NUCLEOTIDE SEQUENCE</scope>
    <source>
        <tissue evidence="3">Whole organism</tissue>
    </source>
</reference>
<feature type="coiled-coil region" evidence="1">
    <location>
        <begin position="171"/>
        <end position="199"/>
    </location>
</feature>
<evidence type="ECO:0000313" key="3">
    <source>
        <dbReference type="EMBL" id="CDW17606.1"/>
    </source>
</evidence>
<feature type="compositionally biased region" description="Basic residues" evidence="2">
    <location>
        <begin position="306"/>
        <end position="315"/>
    </location>
</feature>
<feature type="region of interest" description="Disordered" evidence="2">
    <location>
        <begin position="127"/>
        <end position="162"/>
    </location>
</feature>
<evidence type="ECO:0000256" key="2">
    <source>
        <dbReference type="SAM" id="MobiDB-lite"/>
    </source>
</evidence>
<dbReference type="EMBL" id="HACA01000245">
    <property type="protein sequence ID" value="CDW17606.1"/>
    <property type="molecule type" value="Transcribed_RNA"/>
</dbReference>
<feature type="compositionally biased region" description="Low complexity" evidence="2">
    <location>
        <begin position="147"/>
        <end position="159"/>
    </location>
</feature>
<dbReference type="AlphaFoldDB" id="A0A0K2SWF3"/>
<sequence length="315" mass="37062">MAKQGSHVMDLMHRRKSQQELMNEKHRLLKKTDSNQYANKINMDITNAINTNHRENNRQNMIPNYRQEQRNQIEDHRLEPLSRSKLEKSSNKSRHALPAKRILPQKMEPKLVRFDSDYMDQVKRNSTLKGEASFEDEPKPLPKKSRLSLPTSPSKSSGSNRLGAFGSLMAIEKMQKEALEKSMELDEMVEEQMKEHEERRTLMSKQKSRDSLHNDIQKFYRSKISNDPQQNQQKQLTIEPQNSIEVSRDAQNALLKSQETWQRIQNTKSNYDKLIRIQEQQSDPETATQAMKNLWNTQQKEDAKAKRNMKKTSFR</sequence>
<organism evidence="3">
    <name type="scientific">Lepeophtheirus salmonis</name>
    <name type="common">Salmon louse</name>
    <name type="synonym">Caligus salmonis</name>
    <dbReference type="NCBI Taxonomy" id="72036"/>
    <lineage>
        <taxon>Eukaryota</taxon>
        <taxon>Metazoa</taxon>
        <taxon>Ecdysozoa</taxon>
        <taxon>Arthropoda</taxon>
        <taxon>Crustacea</taxon>
        <taxon>Multicrustacea</taxon>
        <taxon>Hexanauplia</taxon>
        <taxon>Copepoda</taxon>
        <taxon>Siphonostomatoida</taxon>
        <taxon>Caligidae</taxon>
        <taxon>Lepeophtheirus</taxon>
    </lineage>
</organism>
<feature type="region of interest" description="Disordered" evidence="2">
    <location>
        <begin position="77"/>
        <end position="104"/>
    </location>
</feature>
<feature type="region of interest" description="Disordered" evidence="2">
    <location>
        <begin position="223"/>
        <end position="244"/>
    </location>
</feature>
<evidence type="ECO:0000256" key="1">
    <source>
        <dbReference type="SAM" id="Coils"/>
    </source>
</evidence>
<feature type="compositionally biased region" description="Polar residues" evidence="2">
    <location>
        <begin position="278"/>
        <end position="298"/>
    </location>
</feature>